<proteinExistence type="predicted"/>
<accession>A0A7R7IE34</accession>
<evidence type="ECO:0000256" key="1">
    <source>
        <dbReference type="ARBA" id="ARBA00022737"/>
    </source>
</evidence>
<dbReference type="Proteomes" id="UP000595897">
    <property type="component" value="Chromosome"/>
</dbReference>
<dbReference type="InterPro" id="IPR032599">
    <property type="entry name" value="YcdB/YcdC_rep_domain"/>
</dbReference>
<feature type="chain" id="PRO_5032714450" evidence="2">
    <location>
        <begin position="39"/>
        <end position="764"/>
    </location>
</feature>
<name>A0A7R7IE34_9FIRM</name>
<gene>
    <name evidence="4" type="ORF">bsdtb5_36380</name>
</gene>
<protein>
    <submittedName>
        <fullName evidence="4">Peptidase M4</fullName>
    </submittedName>
</protein>
<dbReference type="AlphaFoldDB" id="A0A7R7IE34"/>
<dbReference type="InterPro" id="IPR001119">
    <property type="entry name" value="SLH_dom"/>
</dbReference>
<dbReference type="PROSITE" id="PS51272">
    <property type="entry name" value="SLH"/>
    <property type="match status" value="1"/>
</dbReference>
<organism evidence="4 5">
    <name type="scientific">Anaeromicropila herbilytica</name>
    <dbReference type="NCBI Taxonomy" id="2785025"/>
    <lineage>
        <taxon>Bacteria</taxon>
        <taxon>Bacillati</taxon>
        <taxon>Bacillota</taxon>
        <taxon>Clostridia</taxon>
        <taxon>Lachnospirales</taxon>
        <taxon>Lachnospiraceae</taxon>
        <taxon>Anaeromicropila</taxon>
    </lineage>
</organism>
<keyword evidence="1" id="KW-0677">Repeat</keyword>
<keyword evidence="5" id="KW-1185">Reference proteome</keyword>
<dbReference type="Pfam" id="PF16244">
    <property type="entry name" value="DUF4901"/>
    <property type="match status" value="2"/>
</dbReference>
<evidence type="ECO:0000256" key="2">
    <source>
        <dbReference type="SAM" id="SignalP"/>
    </source>
</evidence>
<feature type="domain" description="SLH" evidence="3">
    <location>
        <begin position="704"/>
        <end position="764"/>
    </location>
</feature>
<dbReference type="EMBL" id="AP024169">
    <property type="protein sequence ID" value="BCN32343.1"/>
    <property type="molecule type" value="Genomic_DNA"/>
</dbReference>
<sequence length="764" mass="85612">MKKKKRMEINKRKTSKRKASTILALCLSVSMIPINAQAMQVTSLNTKSYLTNSAMTQGKLGSVVTGTSITVSDEEPSSTALEKVVKIVKSKITIPKSLSEFSHSFNESSINSGEWYLTWSDNKNTINDKDMITVTCDTNGNIINYENSSQTQRDRAPKYLKSELKSIADDFIKIIAPSVSGKIEYLSSSLDGAYSGQYTYSYQRVENGIPMPDNTVTVAVNSETKKVAGASINWLYNVSIPSKDVKLTKEQAADRMKDQLKMVLSYYIAYRIDLNGFTKSRVFLAYQPDLSYLSVDAKTGLIYKTNSTWTVDNSENKQTLSDSKKESSKADEGVTLTPNEISSIKELEGLLTKKEAVSKVTSCDSLYIDSNLKKATATLMKYEQNSSKQSHQYIWNINFTDPRTVKDGDKDTYRAYANANVDAKTGKVLSFSASVPNSYDIGEDKWDDIKVKYTKEQAKDIFEKFANTQIPNYFSNSKFYSDNNDYVVAYSKENPVYGGYSYNYKRVNEGITYLYNGIYGAVDGVTGKIYEYSYDWEDNLSFESKKGAMSADEAFEKYISKEGYGLKYEVNTVNDKPEVRLVYRADVMPNLISPFTGKQLDGNGDEYKEATNYSYSDISKSSAKREIELLADMGVGFEGGKFLPEQKITKAEFEKLLSILDTDNLTESSSTSESTAKVKRIDAVKTLITEVGLKKIANYSKIYHTDFKDSNKIPDKYLGYVALAKALGIVEGNKFRPNDYLTREEAAKMIVNLSVAKSNLENND</sequence>
<dbReference type="Pfam" id="PF00395">
    <property type="entry name" value="SLH"/>
    <property type="match status" value="2"/>
</dbReference>
<dbReference type="KEGG" id="ahb:bsdtb5_36380"/>
<evidence type="ECO:0000313" key="5">
    <source>
        <dbReference type="Proteomes" id="UP000595897"/>
    </source>
</evidence>
<dbReference type="RefSeq" id="WP_271713395.1">
    <property type="nucleotide sequence ID" value="NZ_AP024169.1"/>
</dbReference>
<evidence type="ECO:0000259" key="3">
    <source>
        <dbReference type="PROSITE" id="PS51272"/>
    </source>
</evidence>
<feature type="signal peptide" evidence="2">
    <location>
        <begin position="1"/>
        <end position="38"/>
    </location>
</feature>
<keyword evidence="2" id="KW-0732">Signal</keyword>
<evidence type="ECO:0000313" key="4">
    <source>
        <dbReference type="EMBL" id="BCN32343.1"/>
    </source>
</evidence>
<reference evidence="4 5" key="1">
    <citation type="submission" date="2020-11" db="EMBL/GenBank/DDBJ databases">
        <title>Draft genome sequencing of a Lachnospiraceae strain isolated from anoxic soil subjected to BSD treatment.</title>
        <authorList>
            <person name="Uek A."/>
            <person name="Tonouchi A."/>
        </authorList>
    </citation>
    <scope>NUCLEOTIDE SEQUENCE [LARGE SCALE GENOMIC DNA]</scope>
    <source>
        <strain evidence="4 5">TB5</strain>
    </source>
</reference>